<keyword evidence="1" id="KW-0614">Plasmid</keyword>
<reference evidence="1 2" key="1">
    <citation type="submission" date="2021-08" db="EMBL/GenBank/DDBJ databases">
        <title>Complete genome sequence of the strain Aneurinibacillus thermoaerophilus CCM 8960.</title>
        <authorList>
            <person name="Musilova J."/>
            <person name="Kourilova X."/>
            <person name="Pernicova I."/>
            <person name="Bezdicek M."/>
            <person name="Lengerova M."/>
            <person name="Obruca S."/>
            <person name="Sedlar K."/>
        </authorList>
    </citation>
    <scope>NUCLEOTIDE SEQUENCE [LARGE SCALE GENOMIC DNA]</scope>
    <source>
        <strain evidence="1 2">CCM 8960</strain>
        <plasmid evidence="1 2">pAT1</plasmid>
    </source>
</reference>
<organism evidence="1 2">
    <name type="scientific">Aneurinibacillus thermoaerophilus</name>
    <dbReference type="NCBI Taxonomy" id="143495"/>
    <lineage>
        <taxon>Bacteria</taxon>
        <taxon>Bacillati</taxon>
        <taxon>Bacillota</taxon>
        <taxon>Bacilli</taxon>
        <taxon>Bacillales</taxon>
        <taxon>Paenibacillaceae</taxon>
        <taxon>Aneurinibacillus group</taxon>
        <taxon>Aneurinibacillus</taxon>
    </lineage>
</organism>
<dbReference type="GeneID" id="97143479"/>
<keyword evidence="2" id="KW-1185">Reference proteome</keyword>
<gene>
    <name evidence="1" type="ORF">K3F53_19045</name>
</gene>
<dbReference type="Gene3D" id="3.30.1330.70">
    <property type="entry name" value="Holliday junction resolvase RusA"/>
    <property type="match status" value="1"/>
</dbReference>
<proteinExistence type="predicted"/>
<dbReference type="Pfam" id="PF05866">
    <property type="entry name" value="RusA"/>
    <property type="match status" value="1"/>
</dbReference>
<dbReference type="EMBL" id="CP080765">
    <property type="protein sequence ID" value="QYY44742.1"/>
    <property type="molecule type" value="Genomic_DNA"/>
</dbReference>
<name>A0ABX8YGJ5_ANETH</name>
<dbReference type="InterPro" id="IPR036614">
    <property type="entry name" value="RusA-like_sf"/>
</dbReference>
<evidence type="ECO:0000313" key="1">
    <source>
        <dbReference type="EMBL" id="QYY44742.1"/>
    </source>
</evidence>
<evidence type="ECO:0000313" key="2">
    <source>
        <dbReference type="Proteomes" id="UP000826616"/>
    </source>
</evidence>
<dbReference type="SUPFAM" id="SSF103084">
    <property type="entry name" value="Holliday junction resolvase RusA"/>
    <property type="match status" value="1"/>
</dbReference>
<dbReference type="Proteomes" id="UP000826616">
    <property type="component" value="Plasmid pAT1"/>
</dbReference>
<accession>A0ABX8YGJ5</accession>
<dbReference type="InterPro" id="IPR008822">
    <property type="entry name" value="Endonuclease_RusA-like"/>
</dbReference>
<dbReference type="RefSeq" id="WP_220561164.1">
    <property type="nucleotide sequence ID" value="NZ_CP080765.1"/>
</dbReference>
<protein>
    <submittedName>
        <fullName evidence="1">RusA family crossover junction endodeoxyribonuclease</fullName>
    </submittedName>
</protein>
<sequence>MSEPIHFTIYGEPVAQGRPRAGKIQRGRLRGKTILYDPEESRDYKTYLKLAASQQAPEKPLEGPLQLVVHIYRSMPKRFSKKKKAAAEAGEIRPTTKPDADNYLKGVSDALNKIIWQDDSQIVSATVEKWYSEQPRIEVIVTKLTEGEIA</sequence>
<geneLocation type="plasmid" evidence="1 2">
    <name>pAT1</name>
</geneLocation>